<proteinExistence type="predicted"/>
<evidence type="ECO:0008006" key="3">
    <source>
        <dbReference type="Google" id="ProtNLM"/>
    </source>
</evidence>
<dbReference type="InterPro" id="IPR036583">
    <property type="entry name" value="23S_rRNA_IVS_sf"/>
</dbReference>
<dbReference type="PANTHER" id="PTHR38471:SF2">
    <property type="entry name" value="FOUR HELIX BUNDLE PROTEIN"/>
    <property type="match status" value="1"/>
</dbReference>
<evidence type="ECO:0000313" key="1">
    <source>
        <dbReference type="EMBL" id="GBF81503.1"/>
    </source>
</evidence>
<comment type="caution">
    <text evidence="1">The sequence shown here is derived from an EMBL/GenBank/DDBJ whole genome shotgun (WGS) entry which is preliminary data.</text>
</comment>
<dbReference type="NCBIfam" id="TIGR02436">
    <property type="entry name" value="four helix bundle protein"/>
    <property type="match status" value="1"/>
</dbReference>
<dbReference type="OrthoDB" id="285993at2"/>
<name>A0A401IJM2_APHSA</name>
<keyword evidence="2" id="KW-1185">Reference proteome</keyword>
<dbReference type="PIRSF" id="PIRSF035652">
    <property type="entry name" value="CHP02436"/>
    <property type="match status" value="1"/>
</dbReference>
<evidence type="ECO:0000313" key="2">
    <source>
        <dbReference type="Proteomes" id="UP000287247"/>
    </source>
</evidence>
<dbReference type="InterPro" id="IPR012657">
    <property type="entry name" value="23S_rRNA-intervening_sequence"/>
</dbReference>
<gene>
    <name evidence="1" type="ORF">AsFPU1_2917</name>
</gene>
<dbReference type="PANTHER" id="PTHR38471">
    <property type="entry name" value="FOUR HELIX BUNDLE PROTEIN"/>
    <property type="match status" value="1"/>
</dbReference>
<protein>
    <recommendedName>
        <fullName evidence="3">Four helix bundle protein</fullName>
    </recommendedName>
</protein>
<dbReference type="Pfam" id="PF05635">
    <property type="entry name" value="23S_rRNA_IVP"/>
    <property type="match status" value="1"/>
</dbReference>
<dbReference type="SUPFAM" id="SSF158446">
    <property type="entry name" value="IVS-encoded protein-like"/>
    <property type="match status" value="1"/>
</dbReference>
<dbReference type="Proteomes" id="UP000287247">
    <property type="component" value="Unassembled WGS sequence"/>
</dbReference>
<dbReference type="AlphaFoldDB" id="A0A401IJM2"/>
<organism evidence="1 2">
    <name type="scientific">Aphanothece sacrum FPU1</name>
    <dbReference type="NCBI Taxonomy" id="1920663"/>
    <lineage>
        <taxon>Bacteria</taxon>
        <taxon>Bacillati</taxon>
        <taxon>Cyanobacteriota</taxon>
        <taxon>Cyanophyceae</taxon>
        <taxon>Oscillatoriophycideae</taxon>
        <taxon>Chroococcales</taxon>
        <taxon>Aphanothecaceae</taxon>
        <taxon>Aphanothece</taxon>
    </lineage>
</organism>
<accession>A0A401IJM2</accession>
<dbReference type="EMBL" id="BDQK01000013">
    <property type="protein sequence ID" value="GBF81503.1"/>
    <property type="molecule type" value="Genomic_DNA"/>
</dbReference>
<dbReference type="Gene3D" id="1.20.1440.60">
    <property type="entry name" value="23S rRNA-intervening sequence"/>
    <property type="match status" value="1"/>
</dbReference>
<dbReference type="RefSeq" id="WP_125061133.1">
    <property type="nucleotide sequence ID" value="NZ_BDQK01000013.1"/>
</dbReference>
<reference evidence="2" key="1">
    <citation type="submission" date="2017-05" db="EMBL/GenBank/DDBJ databases">
        <title>Physiological properties and genetic analysis related to exopolysaccharide production of fresh-water unicellular cyanobacterium Aphanothece sacrum, Suizenji Nori, that has been cultured as a food source in Japan.</title>
        <authorList>
            <person name="Kanesaki Y."/>
            <person name="Yoshikawa S."/>
            <person name="Ohki K."/>
        </authorList>
    </citation>
    <scope>NUCLEOTIDE SEQUENCE [LARGE SCALE GENOMIC DNA]</scope>
    <source>
        <strain evidence="2">FPU1</strain>
    </source>
</reference>
<sequence>MNYERREDKPRNIRERSFDYALRAIKLYQFLQEGKDGAGWILGKQYLRSATSIGANIEEAQSGQSKADFIHKMSIAQKEARESLYWLRLLEKSEIVPTNRIHSLTQETEELIAVITTIICKTKQNHS</sequence>